<dbReference type="SUPFAM" id="SSF103247">
    <property type="entry name" value="TT1751-like"/>
    <property type="match status" value="1"/>
</dbReference>
<dbReference type="EMBL" id="QQAH01000026">
    <property type="protein sequence ID" value="RDD79762.1"/>
    <property type="molecule type" value="Genomic_DNA"/>
</dbReference>
<dbReference type="InterPro" id="IPR005180">
    <property type="entry name" value="DUF302"/>
</dbReference>
<keyword evidence="3" id="KW-1185">Reference proteome</keyword>
<feature type="domain" description="DUF302" evidence="1">
    <location>
        <begin position="56"/>
        <end position="114"/>
    </location>
</feature>
<reference evidence="2 3" key="1">
    <citation type="submission" date="2018-07" db="EMBL/GenBank/DDBJ databases">
        <title>Dyella tabacisoli L4-6T, whole genome shotgun sequence.</title>
        <authorList>
            <person name="Zhou X.-K."/>
            <person name="Li W.-J."/>
            <person name="Duan Y.-Q."/>
        </authorList>
    </citation>
    <scope>NUCLEOTIDE SEQUENCE [LARGE SCALE GENOMIC DNA]</scope>
    <source>
        <strain evidence="2 3">L4-6</strain>
    </source>
</reference>
<dbReference type="InterPro" id="IPR035923">
    <property type="entry name" value="TT1751-like_sf"/>
</dbReference>
<dbReference type="PANTHER" id="PTHR38342">
    <property type="entry name" value="SLR5037 PROTEIN"/>
    <property type="match status" value="1"/>
</dbReference>
<dbReference type="AlphaFoldDB" id="A0A369UGA5"/>
<proteinExistence type="predicted"/>
<gene>
    <name evidence="2" type="ORF">DVJ77_20760</name>
</gene>
<dbReference type="Proteomes" id="UP000253782">
    <property type="component" value="Unassembled WGS sequence"/>
</dbReference>
<dbReference type="PANTHER" id="PTHR38342:SF2">
    <property type="entry name" value="INNER MEMBRANE OR EXPORTED"/>
    <property type="match status" value="1"/>
</dbReference>
<dbReference type="CDD" id="cd14797">
    <property type="entry name" value="DUF302"/>
    <property type="match status" value="1"/>
</dbReference>
<sequence>MSDMAEALKVVEYAVASSPSFQVVMTSALDFEGTLARLKQAIVEKDLWLIHEINPQMLLERGGYAIAPARQLVFFHPRYVARILETDPSAVADIPLKLVVVQMPDGSVTVRHTDVASLLGRYAGLTALATELAAISRELMATVAK</sequence>
<protein>
    <submittedName>
        <fullName evidence="2">DUF302 domain-containing protein</fullName>
    </submittedName>
</protein>
<name>A0A369UGA5_9GAMM</name>
<dbReference type="Gene3D" id="3.30.310.70">
    <property type="entry name" value="TT1751-like domain"/>
    <property type="match status" value="1"/>
</dbReference>
<evidence type="ECO:0000313" key="2">
    <source>
        <dbReference type="EMBL" id="RDD79762.1"/>
    </source>
</evidence>
<evidence type="ECO:0000259" key="1">
    <source>
        <dbReference type="Pfam" id="PF03625"/>
    </source>
</evidence>
<organism evidence="2 3">
    <name type="scientific">Dyella tabacisoli</name>
    <dbReference type="NCBI Taxonomy" id="2282381"/>
    <lineage>
        <taxon>Bacteria</taxon>
        <taxon>Pseudomonadati</taxon>
        <taxon>Pseudomonadota</taxon>
        <taxon>Gammaproteobacteria</taxon>
        <taxon>Lysobacterales</taxon>
        <taxon>Rhodanobacteraceae</taxon>
        <taxon>Dyella</taxon>
    </lineage>
</organism>
<comment type="caution">
    <text evidence="2">The sequence shown here is derived from an EMBL/GenBank/DDBJ whole genome shotgun (WGS) entry which is preliminary data.</text>
</comment>
<evidence type="ECO:0000313" key="3">
    <source>
        <dbReference type="Proteomes" id="UP000253782"/>
    </source>
</evidence>
<accession>A0A369UGA5</accession>
<dbReference type="Pfam" id="PF03625">
    <property type="entry name" value="DUF302"/>
    <property type="match status" value="1"/>
</dbReference>
<dbReference type="OrthoDB" id="676131at2"/>